<dbReference type="InterPro" id="IPR002347">
    <property type="entry name" value="SDR_fam"/>
</dbReference>
<dbReference type="InterPro" id="IPR036291">
    <property type="entry name" value="NAD(P)-bd_dom_sf"/>
</dbReference>
<dbReference type="Pfam" id="PF00106">
    <property type="entry name" value="adh_short"/>
    <property type="match status" value="1"/>
</dbReference>
<evidence type="ECO:0000256" key="2">
    <source>
        <dbReference type="ARBA" id="ARBA00023002"/>
    </source>
</evidence>
<organism evidence="3 4">
    <name type="scientific">Multifurca ochricompacta</name>
    <dbReference type="NCBI Taxonomy" id="376703"/>
    <lineage>
        <taxon>Eukaryota</taxon>
        <taxon>Fungi</taxon>
        <taxon>Dikarya</taxon>
        <taxon>Basidiomycota</taxon>
        <taxon>Agaricomycotina</taxon>
        <taxon>Agaricomycetes</taxon>
        <taxon>Russulales</taxon>
        <taxon>Russulaceae</taxon>
        <taxon>Multifurca</taxon>
    </lineage>
</organism>
<comment type="caution">
    <text evidence="3">The sequence shown here is derived from an EMBL/GenBank/DDBJ whole genome shotgun (WGS) entry which is preliminary data.</text>
</comment>
<evidence type="ECO:0000313" key="3">
    <source>
        <dbReference type="EMBL" id="KAI0293634.1"/>
    </source>
</evidence>
<dbReference type="Proteomes" id="UP001203297">
    <property type="component" value="Unassembled WGS sequence"/>
</dbReference>
<sequence length="329" mass="36182">MTFNPARDIPNLEGKVVIVTGANSGIGLHTAKHLFTHGATVYLACRSEARARTAIAEIETEAATEAEATTTKRGQLRFLQLDLSSLKDTKAAAEEFAKVESRLDVLVNNAGRLYDDYVLTKDGLEQSVEVNHVALSVFTQALLPLLKTTASQPGSDVRIIVIGSRAYMYSPSDLKFGDLEGFNDYYGKAGSTAFWPKFMRYCVSKLMNMLWVPELQRRLDAEGSSITVMTVHPGTVSTDALRQYSPWWLNAFITLTCIPPHKGSWTTLFAATSPLVLAEREKYKGAYLEPFGKIIKPSRKEVGDRGLATKLWEATDRVAADILAKASPS</sequence>
<protein>
    <submittedName>
        <fullName evidence="3">NAD-P-binding protein</fullName>
    </submittedName>
</protein>
<gene>
    <name evidence="3" type="ORF">B0F90DRAFT_1762031</name>
</gene>
<dbReference type="PANTHER" id="PTHR24320">
    <property type="entry name" value="RETINOL DEHYDROGENASE"/>
    <property type="match status" value="1"/>
</dbReference>
<keyword evidence="4" id="KW-1185">Reference proteome</keyword>
<dbReference type="GO" id="GO:0016491">
    <property type="term" value="F:oxidoreductase activity"/>
    <property type="evidence" value="ECO:0007669"/>
    <property type="project" value="UniProtKB-KW"/>
</dbReference>
<name>A0AAD4QIY4_9AGAM</name>
<dbReference type="EMBL" id="WTXG01000093">
    <property type="protein sequence ID" value="KAI0293634.1"/>
    <property type="molecule type" value="Genomic_DNA"/>
</dbReference>
<dbReference type="SUPFAM" id="SSF51735">
    <property type="entry name" value="NAD(P)-binding Rossmann-fold domains"/>
    <property type="match status" value="1"/>
</dbReference>
<dbReference type="Gene3D" id="3.40.50.720">
    <property type="entry name" value="NAD(P)-binding Rossmann-like Domain"/>
    <property type="match status" value="1"/>
</dbReference>
<comment type="similarity">
    <text evidence="1">Belongs to the short-chain dehydrogenases/reductases (SDR) family.</text>
</comment>
<evidence type="ECO:0000256" key="1">
    <source>
        <dbReference type="ARBA" id="ARBA00006484"/>
    </source>
</evidence>
<dbReference type="AlphaFoldDB" id="A0AAD4QIY4"/>
<proteinExistence type="inferred from homology"/>
<reference evidence="3" key="1">
    <citation type="journal article" date="2022" name="New Phytol.">
        <title>Evolutionary transition to the ectomycorrhizal habit in the genomes of a hyperdiverse lineage of mushroom-forming fungi.</title>
        <authorList>
            <person name="Looney B."/>
            <person name="Miyauchi S."/>
            <person name="Morin E."/>
            <person name="Drula E."/>
            <person name="Courty P.E."/>
            <person name="Kohler A."/>
            <person name="Kuo A."/>
            <person name="LaButti K."/>
            <person name="Pangilinan J."/>
            <person name="Lipzen A."/>
            <person name="Riley R."/>
            <person name="Andreopoulos W."/>
            <person name="He G."/>
            <person name="Johnson J."/>
            <person name="Nolan M."/>
            <person name="Tritt A."/>
            <person name="Barry K.W."/>
            <person name="Grigoriev I.V."/>
            <person name="Nagy L.G."/>
            <person name="Hibbett D."/>
            <person name="Henrissat B."/>
            <person name="Matheny P.B."/>
            <person name="Labbe J."/>
            <person name="Martin F.M."/>
        </authorList>
    </citation>
    <scope>NUCLEOTIDE SEQUENCE</scope>
    <source>
        <strain evidence="3">BPL690</strain>
    </source>
</reference>
<keyword evidence="2" id="KW-0560">Oxidoreductase</keyword>
<evidence type="ECO:0000313" key="4">
    <source>
        <dbReference type="Proteomes" id="UP001203297"/>
    </source>
</evidence>
<dbReference type="PRINTS" id="PR00081">
    <property type="entry name" value="GDHRDH"/>
</dbReference>
<dbReference type="PANTHER" id="PTHR24320:SF148">
    <property type="entry name" value="NAD(P)-BINDING ROSSMANN-FOLD SUPERFAMILY PROTEIN"/>
    <property type="match status" value="1"/>
</dbReference>
<accession>A0AAD4QIY4</accession>